<accession>A0A0N0CEQ6</accession>
<keyword evidence="2" id="KW-0732">Signal</keyword>
<gene>
    <name evidence="3" type="ORF">I602_338</name>
    <name evidence="4" type="ORF">SAMN05444353_1446</name>
</gene>
<dbReference type="Proteomes" id="UP000037716">
    <property type="component" value="Unassembled WGS sequence"/>
</dbReference>
<dbReference type="EMBL" id="FNUE01000001">
    <property type="protein sequence ID" value="SEE26294.1"/>
    <property type="molecule type" value="Genomic_DNA"/>
</dbReference>
<dbReference type="STRING" id="1300348.I602_338"/>
<evidence type="ECO:0000313" key="6">
    <source>
        <dbReference type="Proteomes" id="UP000183071"/>
    </source>
</evidence>
<dbReference type="RefSeq" id="WP_053973045.1">
    <property type="nucleotide sequence ID" value="NZ_FNUE01000001.1"/>
</dbReference>
<keyword evidence="1" id="KW-0472">Membrane</keyword>
<dbReference type="PATRIC" id="fig|1300348.6.peg.339"/>
<sequence length="120" mass="14222">MQLKHLFVFLLVFLVSIADATVYSQRNTSEYYQSSRVIKIKNVSNKRTKYIVFNSILYFNYFLAYLFQKNNLKKGFQEQIFLILKLQKQLYQKIALQNIKHTFLTTRITSSNSVSSLYIA</sequence>
<name>A0A0N0CEQ6_9FLAO</name>
<dbReference type="AlphaFoldDB" id="A0A0N0CEQ6"/>
<reference evidence="4 6" key="2">
    <citation type="submission" date="2016-10" db="EMBL/GenBank/DDBJ databases">
        <authorList>
            <person name="Varghese N."/>
            <person name="Submissions S."/>
        </authorList>
    </citation>
    <scope>NUCLEOTIDE SEQUENCE [LARGE SCALE GENOMIC DNA]</scope>
    <source>
        <strain evidence="4 6">DSW-5</strain>
    </source>
</reference>
<dbReference type="EMBL" id="LGBR01000001">
    <property type="protein sequence ID" value="KOY50778.1"/>
    <property type="molecule type" value="Genomic_DNA"/>
</dbReference>
<dbReference type="Proteomes" id="UP000183071">
    <property type="component" value="Unassembled WGS sequence"/>
</dbReference>
<organism evidence="3 5">
    <name type="scientific">Polaribacter dokdonensis DSW-5</name>
    <dbReference type="NCBI Taxonomy" id="1300348"/>
    <lineage>
        <taxon>Bacteria</taxon>
        <taxon>Pseudomonadati</taxon>
        <taxon>Bacteroidota</taxon>
        <taxon>Flavobacteriia</taxon>
        <taxon>Flavobacteriales</taxon>
        <taxon>Flavobacteriaceae</taxon>
    </lineage>
</organism>
<protein>
    <recommendedName>
        <fullName evidence="7">Transmembrane protein</fullName>
    </recommendedName>
</protein>
<proteinExistence type="predicted"/>
<keyword evidence="1" id="KW-1133">Transmembrane helix</keyword>
<feature type="chain" id="PRO_5005845906" description="Transmembrane protein" evidence="2">
    <location>
        <begin position="21"/>
        <end position="120"/>
    </location>
</feature>
<keyword evidence="1" id="KW-0812">Transmembrane</keyword>
<feature type="transmembrane region" description="Helical" evidence="1">
    <location>
        <begin position="48"/>
        <end position="67"/>
    </location>
</feature>
<reference evidence="3 5" key="1">
    <citation type="submission" date="2015-07" db="EMBL/GenBank/DDBJ databases">
        <title>Genome of Polaribacter dokdonenesis DSW-5, isolated from seawater off Dokdo in Korea.</title>
        <authorList>
            <person name="Yoon K."/>
            <person name="Song J.Y."/>
            <person name="Kim J.F."/>
        </authorList>
    </citation>
    <scope>NUCLEOTIDE SEQUENCE [LARGE SCALE GENOMIC DNA]</scope>
    <source>
        <strain evidence="3 5">DSW-5</strain>
    </source>
</reference>
<evidence type="ECO:0000313" key="3">
    <source>
        <dbReference type="EMBL" id="KOY50778.1"/>
    </source>
</evidence>
<evidence type="ECO:0008006" key="7">
    <source>
        <dbReference type="Google" id="ProtNLM"/>
    </source>
</evidence>
<evidence type="ECO:0000256" key="2">
    <source>
        <dbReference type="SAM" id="SignalP"/>
    </source>
</evidence>
<evidence type="ECO:0000313" key="5">
    <source>
        <dbReference type="Proteomes" id="UP000037716"/>
    </source>
</evidence>
<feature type="signal peptide" evidence="2">
    <location>
        <begin position="1"/>
        <end position="20"/>
    </location>
</feature>
<keyword evidence="6" id="KW-1185">Reference proteome</keyword>
<evidence type="ECO:0000313" key="4">
    <source>
        <dbReference type="EMBL" id="SEE26294.1"/>
    </source>
</evidence>
<comment type="caution">
    <text evidence="3">The sequence shown here is derived from an EMBL/GenBank/DDBJ whole genome shotgun (WGS) entry which is preliminary data.</text>
</comment>
<evidence type="ECO:0000256" key="1">
    <source>
        <dbReference type="SAM" id="Phobius"/>
    </source>
</evidence>